<organism evidence="3 4">
    <name type="scientific">Nothobranchius furzeri</name>
    <name type="common">Turquoise killifish</name>
    <dbReference type="NCBI Taxonomy" id="105023"/>
    <lineage>
        <taxon>Eukaryota</taxon>
        <taxon>Metazoa</taxon>
        <taxon>Chordata</taxon>
        <taxon>Craniata</taxon>
        <taxon>Vertebrata</taxon>
        <taxon>Euteleostomi</taxon>
        <taxon>Actinopterygii</taxon>
        <taxon>Neopterygii</taxon>
        <taxon>Teleostei</taxon>
        <taxon>Neoteleostei</taxon>
        <taxon>Acanthomorphata</taxon>
        <taxon>Ovalentaria</taxon>
        <taxon>Atherinomorphae</taxon>
        <taxon>Cyprinodontiformes</taxon>
        <taxon>Nothobranchiidae</taxon>
        <taxon>Nothobranchius</taxon>
    </lineage>
</organism>
<protein>
    <submittedName>
        <fullName evidence="2">Transcript variant X1</fullName>
    </submittedName>
    <submittedName>
        <fullName evidence="3">Transcript variant X2</fullName>
    </submittedName>
</protein>
<accession>A0A9D3BZU2</accession>
<dbReference type="AlphaFoldDB" id="A0A9D3BZU2"/>
<dbReference type="KEGG" id="nfu:107388568"/>
<gene>
    <name evidence="3" type="ORF">G4P62_013130</name>
</gene>
<dbReference type="EMBL" id="JAAVVJ010000004">
    <property type="protein sequence ID" value="KAF7225113.1"/>
    <property type="molecule type" value="Genomic_DNA"/>
</dbReference>
<dbReference type="EMBL" id="JAAVVJ010000004">
    <property type="protein sequence ID" value="KAF7225114.1"/>
    <property type="molecule type" value="Genomic_DNA"/>
</dbReference>
<evidence type="ECO:0000313" key="3">
    <source>
        <dbReference type="EMBL" id="KAF7225114.1"/>
    </source>
</evidence>
<feature type="signal peptide" evidence="1">
    <location>
        <begin position="1"/>
        <end position="26"/>
    </location>
</feature>
<proteinExistence type="predicted"/>
<name>A0A9D3BZU2_NOTFU</name>
<evidence type="ECO:0000256" key="1">
    <source>
        <dbReference type="SAM" id="SignalP"/>
    </source>
</evidence>
<dbReference type="OrthoDB" id="8876783at2759"/>
<sequence>MLAGFLITRLLLVCLLSDVNYKSVFASAQQVVHPRVWQGAQAPHDYLIPHHVHQVQAPEAQENPWLKLVESLVKDHQSPKSPNIKKQPAKYPAGLVASPAQPGVEPKKIELDINIPLHYIFKGFSPLKDLKRLHDVKDFYLSQSRVPHLEDISIPTRSDQRGLINPLKRKSTSENPGFHIKPTAPIQNLRDKGLNLHRLGQMYQDQLELVKRGLPETVPNWPILHHVVRPHHGKVQNLQTPESSCCHQAQLQRHWTLLRNFLFPQTPRDPSAGSQQVLARPNLPRVLFSPPANPNPAPAQRWTERAPPELQGFQQSAGLQSLNYQNKPQIVVPDRNRPPDNSMVNPQFNPRASLCSQRQNKPIQWLTCPRFYEK</sequence>
<reference evidence="3" key="1">
    <citation type="submission" date="2020-03" db="EMBL/GenBank/DDBJ databases">
        <title>Intra-Species Differences in Population Size shape Life History and Genome Evolution.</title>
        <authorList>
            <person name="Willemsen D."/>
            <person name="Cui R."/>
            <person name="Valenzano D.R."/>
        </authorList>
    </citation>
    <scope>NUCLEOTIDE SEQUENCE</scope>
    <source>
        <strain evidence="3">GRZ</strain>
        <tissue evidence="3">Whole</tissue>
    </source>
</reference>
<feature type="chain" id="PRO_5038278867" evidence="1">
    <location>
        <begin position="27"/>
        <end position="374"/>
    </location>
</feature>
<evidence type="ECO:0000313" key="2">
    <source>
        <dbReference type="EMBL" id="KAF7225113.1"/>
    </source>
</evidence>
<dbReference type="Proteomes" id="UP000822369">
    <property type="component" value="Chromosome 4"/>
</dbReference>
<comment type="caution">
    <text evidence="3">The sequence shown here is derived from an EMBL/GenBank/DDBJ whole genome shotgun (WGS) entry which is preliminary data.</text>
</comment>
<keyword evidence="1" id="KW-0732">Signal</keyword>
<evidence type="ECO:0000313" key="4">
    <source>
        <dbReference type="Proteomes" id="UP000822369"/>
    </source>
</evidence>